<keyword evidence="3" id="KW-1185">Reference proteome</keyword>
<protein>
    <submittedName>
        <fullName evidence="2">OSBP(Oxysterol binding protein)-related protein 4B</fullName>
    </submittedName>
</protein>
<comment type="caution">
    <text evidence="2">The sequence shown here is derived from an EMBL/GenBank/DDBJ whole genome shotgun (WGS) entry which is preliminary data.</text>
</comment>
<evidence type="ECO:0000313" key="2">
    <source>
        <dbReference type="EMBL" id="KAK1399811.1"/>
    </source>
</evidence>
<feature type="compositionally biased region" description="Low complexity" evidence="1">
    <location>
        <begin position="154"/>
        <end position="165"/>
    </location>
</feature>
<feature type="region of interest" description="Disordered" evidence="1">
    <location>
        <begin position="154"/>
        <end position="190"/>
    </location>
</feature>
<name>A0AAD8N8M6_9APIA</name>
<reference evidence="2" key="1">
    <citation type="submission" date="2023-02" db="EMBL/GenBank/DDBJ databases">
        <title>Genome of toxic invasive species Heracleum sosnowskyi carries increased number of genes despite the absence of recent whole-genome duplications.</title>
        <authorList>
            <person name="Schelkunov M."/>
            <person name="Shtratnikova V."/>
            <person name="Makarenko M."/>
            <person name="Klepikova A."/>
            <person name="Omelchenko D."/>
            <person name="Novikova G."/>
            <person name="Obukhova E."/>
            <person name="Bogdanov V."/>
            <person name="Penin A."/>
            <person name="Logacheva M."/>
        </authorList>
    </citation>
    <scope>NUCLEOTIDE SEQUENCE</scope>
    <source>
        <strain evidence="2">Hsosn_3</strain>
        <tissue evidence="2">Leaf</tissue>
    </source>
</reference>
<dbReference type="Proteomes" id="UP001237642">
    <property type="component" value="Unassembled WGS sequence"/>
</dbReference>
<evidence type="ECO:0000313" key="3">
    <source>
        <dbReference type="Proteomes" id="UP001237642"/>
    </source>
</evidence>
<gene>
    <name evidence="2" type="ORF">POM88_009674</name>
</gene>
<sequence>MYENQGDSGNVVRKIDQINIQSSRFLSRESSVGQSSRIYHRSAEGVPFNWETQPGTPKIPRQEEVIPPPTPPPGSQKIFPPLKQCADYLSKEDSNHAMHKLWFWRKHWKKQQTHKDFGRRCHAGQVLTSNLKSRKFDDQFADFGGEFRGWVDDSSISDSKSSSSSNGTLHQSKDDDHEPRSDDHGVHKPFGCSPWNMTGIMVRVVKRA</sequence>
<reference evidence="2" key="2">
    <citation type="submission" date="2023-05" db="EMBL/GenBank/DDBJ databases">
        <authorList>
            <person name="Schelkunov M.I."/>
        </authorList>
    </citation>
    <scope>NUCLEOTIDE SEQUENCE</scope>
    <source>
        <strain evidence="2">Hsosn_3</strain>
        <tissue evidence="2">Leaf</tissue>
    </source>
</reference>
<dbReference type="EMBL" id="JAUIZM010000002">
    <property type="protein sequence ID" value="KAK1399811.1"/>
    <property type="molecule type" value="Genomic_DNA"/>
</dbReference>
<dbReference type="PANTHER" id="PTHR33257">
    <property type="entry name" value="OS05G0165500 PROTEIN"/>
    <property type="match status" value="1"/>
</dbReference>
<accession>A0AAD8N8M6</accession>
<dbReference type="AlphaFoldDB" id="A0AAD8N8M6"/>
<feature type="compositionally biased region" description="Basic and acidic residues" evidence="1">
    <location>
        <begin position="171"/>
        <end position="186"/>
    </location>
</feature>
<organism evidence="2 3">
    <name type="scientific">Heracleum sosnowskyi</name>
    <dbReference type="NCBI Taxonomy" id="360622"/>
    <lineage>
        <taxon>Eukaryota</taxon>
        <taxon>Viridiplantae</taxon>
        <taxon>Streptophyta</taxon>
        <taxon>Embryophyta</taxon>
        <taxon>Tracheophyta</taxon>
        <taxon>Spermatophyta</taxon>
        <taxon>Magnoliopsida</taxon>
        <taxon>eudicotyledons</taxon>
        <taxon>Gunneridae</taxon>
        <taxon>Pentapetalae</taxon>
        <taxon>asterids</taxon>
        <taxon>campanulids</taxon>
        <taxon>Apiales</taxon>
        <taxon>Apiaceae</taxon>
        <taxon>Apioideae</taxon>
        <taxon>apioid superclade</taxon>
        <taxon>Tordylieae</taxon>
        <taxon>Tordyliinae</taxon>
        <taxon>Heracleum</taxon>
    </lineage>
</organism>
<proteinExistence type="predicted"/>
<dbReference type="PANTHER" id="PTHR33257:SF6">
    <property type="entry name" value="OXYSTEROL-BINDING 4B-LIKE PROTEIN"/>
    <property type="match status" value="1"/>
</dbReference>
<evidence type="ECO:0000256" key="1">
    <source>
        <dbReference type="SAM" id="MobiDB-lite"/>
    </source>
</evidence>